<comment type="caution">
    <text evidence="2">The sequence shown here is derived from an EMBL/GenBank/DDBJ whole genome shotgun (WGS) entry which is preliminary data.</text>
</comment>
<gene>
    <name evidence="2" type="ORF">P7K49_038778</name>
</gene>
<accession>A0ABQ9TH77</accession>
<proteinExistence type="predicted"/>
<reference evidence="2 3" key="1">
    <citation type="submission" date="2023-05" db="EMBL/GenBank/DDBJ databases">
        <title>B98-5 Cell Line De Novo Hybrid Assembly: An Optical Mapping Approach.</title>
        <authorList>
            <person name="Kananen K."/>
            <person name="Auerbach J.A."/>
            <person name="Kautto E."/>
            <person name="Blachly J.S."/>
        </authorList>
    </citation>
    <scope>NUCLEOTIDE SEQUENCE [LARGE SCALE GENOMIC DNA]</scope>
    <source>
        <strain evidence="2">B95-8</strain>
        <tissue evidence="2">Cell line</tissue>
    </source>
</reference>
<dbReference type="EMBL" id="JASSZA010000023">
    <property type="protein sequence ID" value="KAK2083542.1"/>
    <property type="molecule type" value="Genomic_DNA"/>
</dbReference>
<feature type="compositionally biased region" description="Low complexity" evidence="1">
    <location>
        <begin position="56"/>
        <end position="66"/>
    </location>
</feature>
<evidence type="ECO:0000313" key="3">
    <source>
        <dbReference type="Proteomes" id="UP001266305"/>
    </source>
</evidence>
<dbReference type="Proteomes" id="UP001266305">
    <property type="component" value="Unassembled WGS sequence"/>
</dbReference>
<feature type="region of interest" description="Disordered" evidence="1">
    <location>
        <begin position="131"/>
        <end position="186"/>
    </location>
</feature>
<name>A0ABQ9TH77_SAGOE</name>
<protein>
    <submittedName>
        <fullName evidence="2">Uncharacterized protein</fullName>
    </submittedName>
</protein>
<evidence type="ECO:0000313" key="2">
    <source>
        <dbReference type="EMBL" id="KAK2083542.1"/>
    </source>
</evidence>
<organism evidence="2 3">
    <name type="scientific">Saguinus oedipus</name>
    <name type="common">Cotton-top tamarin</name>
    <name type="synonym">Oedipomidas oedipus</name>
    <dbReference type="NCBI Taxonomy" id="9490"/>
    <lineage>
        <taxon>Eukaryota</taxon>
        <taxon>Metazoa</taxon>
        <taxon>Chordata</taxon>
        <taxon>Craniata</taxon>
        <taxon>Vertebrata</taxon>
        <taxon>Euteleostomi</taxon>
        <taxon>Mammalia</taxon>
        <taxon>Eutheria</taxon>
        <taxon>Euarchontoglires</taxon>
        <taxon>Primates</taxon>
        <taxon>Haplorrhini</taxon>
        <taxon>Platyrrhini</taxon>
        <taxon>Cebidae</taxon>
        <taxon>Callitrichinae</taxon>
        <taxon>Saguinus</taxon>
    </lineage>
</organism>
<feature type="region of interest" description="Disordered" evidence="1">
    <location>
        <begin position="26"/>
        <end position="117"/>
    </location>
</feature>
<sequence length="186" mass="19713">MNFGIPGVVGGSPIAVRIPNPSLHPSNLPYPSGTPVLSGPYRPHNSSAPPPDPRPVHAAPVPARSHSGARMSQGVPTPERRPQVIRYDPSDQACTPTTPPPPPNLGHLGVGKGQHSRGFLSRRELGTVRIPNPSLHQSTLPHPSGTPVLSGPYRPHNSSAPPRDPRPIHAAPVPARSHSGARMYRH</sequence>
<evidence type="ECO:0000256" key="1">
    <source>
        <dbReference type="SAM" id="MobiDB-lite"/>
    </source>
</evidence>
<keyword evidence="3" id="KW-1185">Reference proteome</keyword>